<protein>
    <submittedName>
        <fullName evidence="3">Integrase catalytic region</fullName>
    </submittedName>
</protein>
<dbReference type="GO" id="GO:0004803">
    <property type="term" value="F:transposase activity"/>
    <property type="evidence" value="ECO:0007669"/>
    <property type="project" value="TreeGrafter"/>
</dbReference>
<organism evidence="3 4">
    <name type="scientific">Streptomyces violaceusniger (strain Tu 4113)</name>
    <dbReference type="NCBI Taxonomy" id="653045"/>
    <lineage>
        <taxon>Bacteria</taxon>
        <taxon>Bacillati</taxon>
        <taxon>Actinomycetota</taxon>
        <taxon>Actinomycetes</taxon>
        <taxon>Kitasatosporales</taxon>
        <taxon>Streptomycetaceae</taxon>
        <taxon>Streptomyces</taxon>
        <taxon>Streptomyces violaceusniger group</taxon>
    </lineage>
</organism>
<dbReference type="PANTHER" id="PTHR10948:SF23">
    <property type="entry name" value="TRANSPOSASE INSI FOR INSERTION SEQUENCE ELEMENT IS30A-RELATED"/>
    <property type="match status" value="1"/>
</dbReference>
<dbReference type="PANTHER" id="PTHR10948">
    <property type="entry name" value="TRANSPOSASE"/>
    <property type="match status" value="1"/>
</dbReference>
<dbReference type="EMBL" id="CP002994">
    <property type="protein sequence ID" value="AEM83987.1"/>
    <property type="molecule type" value="Genomic_DNA"/>
</dbReference>
<dbReference type="GO" id="GO:0015074">
    <property type="term" value="P:DNA integration"/>
    <property type="evidence" value="ECO:0007669"/>
    <property type="project" value="InterPro"/>
</dbReference>
<name>G2P4U8_STRV4</name>
<dbReference type="NCBIfam" id="NF033563">
    <property type="entry name" value="transpos_IS30"/>
    <property type="match status" value="1"/>
</dbReference>
<feature type="domain" description="Integrase catalytic" evidence="2">
    <location>
        <begin position="227"/>
        <end position="380"/>
    </location>
</feature>
<dbReference type="HOGENOM" id="CLU_035706_0_0_11"/>
<evidence type="ECO:0000256" key="1">
    <source>
        <dbReference type="ARBA" id="ARBA00023172"/>
    </source>
</evidence>
<reference evidence="3" key="1">
    <citation type="submission" date="2011-08" db="EMBL/GenBank/DDBJ databases">
        <title>Complete sequence of chromosome of Streptomyces violaceusniger Tu 4113.</title>
        <authorList>
            <consortium name="US DOE Joint Genome Institute"/>
            <person name="Lucas S."/>
            <person name="Han J."/>
            <person name="Lapidus A."/>
            <person name="Cheng J.-F."/>
            <person name="Goodwin L."/>
            <person name="Pitluck S."/>
            <person name="Peters L."/>
            <person name="Ivanova N."/>
            <person name="Daligault H."/>
            <person name="Detter J.C."/>
            <person name="Han C."/>
            <person name="Tapia R."/>
            <person name="Land M."/>
            <person name="Hauser L."/>
            <person name="Kyrpides N."/>
            <person name="Ivanova N."/>
            <person name="Pagani I."/>
            <person name="Hagen A."/>
            <person name="Katz L."/>
            <person name="Fiedler H.-P."/>
            <person name="Keasling J."/>
            <person name="Fortman J."/>
            <person name="Woyke T."/>
        </authorList>
    </citation>
    <scope>NUCLEOTIDE SEQUENCE [LARGE SCALE GENOMIC DNA]</scope>
    <source>
        <strain evidence="3">Tu 4113</strain>
    </source>
</reference>
<dbReference type="InterPro" id="IPR053392">
    <property type="entry name" value="Transposase_IS30-like"/>
</dbReference>
<dbReference type="InterPro" id="IPR012337">
    <property type="entry name" value="RNaseH-like_sf"/>
</dbReference>
<dbReference type="eggNOG" id="COG2826">
    <property type="taxonomic scope" value="Bacteria"/>
</dbReference>
<dbReference type="GO" id="GO:0005829">
    <property type="term" value="C:cytosol"/>
    <property type="evidence" value="ECO:0007669"/>
    <property type="project" value="TreeGrafter"/>
</dbReference>
<dbReference type="SUPFAM" id="SSF53098">
    <property type="entry name" value="Ribonuclease H-like"/>
    <property type="match status" value="1"/>
</dbReference>
<sequence>MRDYGFSPAQQDEVWRRWREGQSFSLIGRALGAPMQHARRFLYQSGGVRLTPQTRSERHLSGSEREEIFRGIAAGESARQLAKRLGRSPSTVSREVARNGGRDRYRAASADAAAYTRGRRPKQVKLAQRPALRALVEAKLALCWSPEQIAGWLRRQFPGDASMQISHEAIYLSLYDPRRRQAIDLSLTQRLRSGRPMRRPKIARRPTGRGIIRGMVSITARPTEVEDRKVPGHWEGDLVMGTRPSAVATLVERTSRYTAIVALPDGIKAEQVTPHLTRSLLGIPPQLRRTLTWDRGREMAEHQAITAGTGMPIYLCKPRSPWQRGTNENTNRLLRQYLPKGADLRTFSQADLDAIAHELNHRPRKTHGYRTPAEVYADLLNSGDALTA</sequence>
<dbReference type="GO" id="GO:0032196">
    <property type="term" value="P:transposition"/>
    <property type="evidence" value="ECO:0007669"/>
    <property type="project" value="TreeGrafter"/>
</dbReference>
<dbReference type="Proteomes" id="UP000008703">
    <property type="component" value="Chromosome"/>
</dbReference>
<dbReference type="AlphaFoldDB" id="G2P4U8"/>
<proteinExistence type="predicted"/>
<evidence type="ECO:0000313" key="4">
    <source>
        <dbReference type="Proteomes" id="UP000008703"/>
    </source>
</evidence>
<dbReference type="InterPro" id="IPR036388">
    <property type="entry name" value="WH-like_DNA-bd_sf"/>
</dbReference>
<dbReference type="InterPro" id="IPR009057">
    <property type="entry name" value="Homeodomain-like_sf"/>
</dbReference>
<dbReference type="GO" id="GO:0003676">
    <property type="term" value="F:nucleic acid binding"/>
    <property type="evidence" value="ECO:0007669"/>
    <property type="project" value="InterPro"/>
</dbReference>
<keyword evidence="4" id="KW-1185">Reference proteome</keyword>
<dbReference type="KEGG" id="svl:Strvi_4340"/>
<dbReference type="InterPro" id="IPR051917">
    <property type="entry name" value="Transposase-Integrase"/>
</dbReference>
<gene>
    <name evidence="3" type="ORF">Strvi_4340</name>
</gene>
<dbReference type="GO" id="GO:0006310">
    <property type="term" value="P:DNA recombination"/>
    <property type="evidence" value="ECO:0007669"/>
    <property type="project" value="UniProtKB-KW"/>
</dbReference>
<dbReference type="PROSITE" id="PS50994">
    <property type="entry name" value="INTEGRASE"/>
    <property type="match status" value="1"/>
</dbReference>
<dbReference type="InterPro" id="IPR036397">
    <property type="entry name" value="RNaseH_sf"/>
</dbReference>
<dbReference type="Pfam" id="PF00665">
    <property type="entry name" value="rve"/>
    <property type="match status" value="1"/>
</dbReference>
<accession>G2P4U8</accession>
<dbReference type="SUPFAM" id="SSF46689">
    <property type="entry name" value="Homeodomain-like"/>
    <property type="match status" value="1"/>
</dbReference>
<evidence type="ECO:0000259" key="2">
    <source>
        <dbReference type="PROSITE" id="PS50994"/>
    </source>
</evidence>
<evidence type="ECO:0000313" key="3">
    <source>
        <dbReference type="EMBL" id="AEM83987.1"/>
    </source>
</evidence>
<dbReference type="Gene3D" id="1.10.10.10">
    <property type="entry name" value="Winged helix-like DNA-binding domain superfamily/Winged helix DNA-binding domain"/>
    <property type="match status" value="1"/>
</dbReference>
<dbReference type="Gene3D" id="3.30.420.10">
    <property type="entry name" value="Ribonuclease H-like superfamily/Ribonuclease H"/>
    <property type="match status" value="1"/>
</dbReference>
<dbReference type="InterPro" id="IPR025246">
    <property type="entry name" value="IS30-like_HTH"/>
</dbReference>
<keyword evidence="1" id="KW-0233">DNA recombination</keyword>
<dbReference type="Pfam" id="PF13936">
    <property type="entry name" value="HTH_38"/>
    <property type="match status" value="1"/>
</dbReference>
<dbReference type="InterPro" id="IPR001584">
    <property type="entry name" value="Integrase_cat-core"/>
</dbReference>